<dbReference type="RefSeq" id="YP_009322629.1">
    <property type="nucleotide sequence ID" value="NC_031922.1"/>
</dbReference>
<evidence type="ECO:0000313" key="2">
    <source>
        <dbReference type="Proteomes" id="UP000202784"/>
    </source>
</evidence>
<name>A0A1D8KQI8_9CAUD</name>
<dbReference type="EMBL" id="KU686206">
    <property type="protein sequence ID" value="AOV60797.1"/>
    <property type="molecule type" value="Genomic_DNA"/>
</dbReference>
<dbReference type="KEGG" id="vg:30307779"/>
<keyword evidence="2" id="KW-1185">Reference proteome</keyword>
<reference evidence="1 2" key="1">
    <citation type="journal article" date="2016" name="Virology">
        <title>The genomic content and context of auxiliary metabolic genes in marine cyanomyoviruses.</title>
        <authorList>
            <person name="Crummett L.T."/>
            <person name="Puxty R.J."/>
            <person name="Weihe C."/>
            <person name="Marston M.F."/>
            <person name="Martiny J.B."/>
        </authorList>
    </citation>
    <scope>NUCLEOTIDE SEQUENCE [LARGE SCALE GENOMIC DNA]</scope>
    <source>
        <strain evidence="1">1109NB16</strain>
    </source>
</reference>
<accession>A0A1D8KQI8</accession>
<organism evidence="1 2">
    <name type="scientific">Synechococcus phage S-CAM9</name>
    <dbReference type="NCBI Taxonomy" id="1883369"/>
    <lineage>
        <taxon>Viruses</taxon>
        <taxon>Duplodnaviria</taxon>
        <taxon>Heunggongvirae</taxon>
        <taxon>Uroviricota</taxon>
        <taxon>Caudoviricetes</taxon>
        <taxon>Pantevenvirales</taxon>
        <taxon>Kyanoviridae</taxon>
        <taxon>Kanaloavirus</taxon>
        <taxon>Kanaloavirus scam9</taxon>
    </lineage>
</organism>
<protein>
    <submittedName>
        <fullName evidence="1">Uncharacterized protein</fullName>
    </submittedName>
</protein>
<evidence type="ECO:0000313" key="1">
    <source>
        <dbReference type="EMBL" id="AOV60797.1"/>
    </source>
</evidence>
<sequence>MFFTVAFMPALMNTKGAVVGYKTHRDYGDTSIYANIKEN</sequence>
<dbReference type="GeneID" id="30307779"/>
<proteinExistence type="predicted"/>
<dbReference type="OrthoDB" id="27101at10239"/>
<dbReference type="Proteomes" id="UP000202784">
    <property type="component" value="Segment"/>
</dbReference>
<gene>
    <name evidence="1" type="ORF">N161109_194</name>
</gene>